<protein>
    <submittedName>
        <fullName evidence="2">Uncharacterized protein</fullName>
    </submittedName>
</protein>
<evidence type="ECO:0000313" key="2">
    <source>
        <dbReference type="EMBL" id="OQO00129.1"/>
    </source>
</evidence>
<evidence type="ECO:0000313" key="3">
    <source>
        <dbReference type="Proteomes" id="UP000192596"/>
    </source>
</evidence>
<sequence length="255" mass="28338">MMRDPNLVGPGPHDDLSLVEGNGVGSGDEADFDAGVSNDGDVEASDNEGDRDAESDDEDENSEASDGSDVDVPDFWTDIPQAKHYLTTDDPKEKFFIKTEVEGMYDPLTEYDSIDAVPDKVKQVAKYHKSQRGELRRTQKLLSTAHRRQKASARCTLVIGKIQRLHHRGVPKFREKNGSEKARYGIDEKLSATDRLNVVKEVMACLFIARDIILADDRCLDELVLNPDGYPAKELGNFEGDKERGGRIKKGTAEQ</sequence>
<organism evidence="2 3">
    <name type="scientific">Cryoendolithus antarcticus</name>
    <dbReference type="NCBI Taxonomy" id="1507870"/>
    <lineage>
        <taxon>Eukaryota</taxon>
        <taxon>Fungi</taxon>
        <taxon>Dikarya</taxon>
        <taxon>Ascomycota</taxon>
        <taxon>Pezizomycotina</taxon>
        <taxon>Dothideomycetes</taxon>
        <taxon>Dothideomycetidae</taxon>
        <taxon>Cladosporiales</taxon>
        <taxon>Cladosporiaceae</taxon>
        <taxon>Cryoendolithus</taxon>
    </lineage>
</organism>
<feature type="region of interest" description="Disordered" evidence="1">
    <location>
        <begin position="230"/>
        <end position="255"/>
    </location>
</feature>
<dbReference type="Proteomes" id="UP000192596">
    <property type="component" value="Unassembled WGS sequence"/>
</dbReference>
<comment type="caution">
    <text evidence="2">The sequence shown here is derived from an EMBL/GenBank/DDBJ whole genome shotgun (WGS) entry which is preliminary data.</text>
</comment>
<reference evidence="3" key="1">
    <citation type="submission" date="2017-03" db="EMBL/GenBank/DDBJ databases">
        <title>Genomes of endolithic fungi from Antarctica.</title>
        <authorList>
            <person name="Coleine C."/>
            <person name="Masonjones S."/>
            <person name="Stajich J.E."/>
        </authorList>
    </citation>
    <scope>NUCLEOTIDE SEQUENCE [LARGE SCALE GENOMIC DNA]</scope>
    <source>
        <strain evidence="3">CCFEE 5527</strain>
    </source>
</reference>
<name>A0A1V8SLX7_9PEZI</name>
<feature type="compositionally biased region" description="Acidic residues" evidence="1">
    <location>
        <begin position="40"/>
        <end position="72"/>
    </location>
</feature>
<feature type="compositionally biased region" description="Basic and acidic residues" evidence="1">
    <location>
        <begin position="239"/>
        <end position="255"/>
    </location>
</feature>
<feature type="region of interest" description="Disordered" evidence="1">
    <location>
        <begin position="1"/>
        <end position="75"/>
    </location>
</feature>
<keyword evidence="3" id="KW-1185">Reference proteome</keyword>
<accession>A0A1V8SLX7</accession>
<gene>
    <name evidence="2" type="ORF">B0A48_13916</name>
</gene>
<proteinExistence type="predicted"/>
<dbReference type="InParanoid" id="A0A1V8SLX7"/>
<dbReference type="EMBL" id="NAJO01000036">
    <property type="protein sequence ID" value="OQO00129.1"/>
    <property type="molecule type" value="Genomic_DNA"/>
</dbReference>
<dbReference type="AlphaFoldDB" id="A0A1V8SLX7"/>
<evidence type="ECO:0000256" key="1">
    <source>
        <dbReference type="SAM" id="MobiDB-lite"/>
    </source>
</evidence>